<dbReference type="Proteomes" id="UP001165083">
    <property type="component" value="Unassembled WGS sequence"/>
</dbReference>
<dbReference type="EMBL" id="BSXW01000379">
    <property type="protein sequence ID" value="GMF20539.1"/>
    <property type="molecule type" value="Genomic_DNA"/>
</dbReference>
<comment type="similarity">
    <text evidence="2 6">Belongs to the elicitin family.</text>
</comment>
<dbReference type="Pfam" id="PF00964">
    <property type="entry name" value="Elicitin"/>
    <property type="match status" value="1"/>
</dbReference>
<comment type="subcellular location">
    <subcellularLocation>
        <location evidence="1 6">Secreted</location>
    </subcellularLocation>
</comment>
<organism evidence="7 8">
    <name type="scientific">Phytophthora lilii</name>
    <dbReference type="NCBI Taxonomy" id="2077276"/>
    <lineage>
        <taxon>Eukaryota</taxon>
        <taxon>Sar</taxon>
        <taxon>Stramenopiles</taxon>
        <taxon>Oomycota</taxon>
        <taxon>Peronosporomycetes</taxon>
        <taxon>Peronosporales</taxon>
        <taxon>Peronosporaceae</taxon>
        <taxon>Phytophthora</taxon>
    </lineage>
</organism>
<gene>
    <name evidence="7" type="ORF">Plil01_000798400</name>
</gene>
<keyword evidence="3 6" id="KW-0964">Secreted</keyword>
<dbReference type="InterPro" id="IPR036470">
    <property type="entry name" value="Elicitin_sf"/>
</dbReference>
<dbReference type="Gene3D" id="1.10.239.10">
    <property type="entry name" value="Elicitin domain"/>
    <property type="match status" value="1"/>
</dbReference>
<reference evidence="7" key="1">
    <citation type="submission" date="2023-04" db="EMBL/GenBank/DDBJ databases">
        <title>Phytophthora lilii NBRC 32176.</title>
        <authorList>
            <person name="Ichikawa N."/>
            <person name="Sato H."/>
            <person name="Tonouchi N."/>
        </authorList>
    </citation>
    <scope>NUCLEOTIDE SEQUENCE</scope>
    <source>
        <strain evidence="7">NBRC 32176</strain>
    </source>
</reference>
<dbReference type="GO" id="GO:0005576">
    <property type="term" value="C:extracellular region"/>
    <property type="evidence" value="ECO:0007669"/>
    <property type="project" value="UniProtKB-SubCell"/>
</dbReference>
<evidence type="ECO:0000256" key="3">
    <source>
        <dbReference type="ARBA" id="ARBA00022525"/>
    </source>
</evidence>
<dbReference type="OrthoDB" id="108169at2759"/>
<evidence type="ECO:0000313" key="8">
    <source>
        <dbReference type="Proteomes" id="UP001165083"/>
    </source>
</evidence>
<keyword evidence="4 6" id="KW-0928">Hypersensitive response elicitation</keyword>
<evidence type="ECO:0000256" key="2">
    <source>
        <dbReference type="ARBA" id="ARBA00009544"/>
    </source>
</evidence>
<name>A0A9W6WWQ0_9STRA</name>
<evidence type="ECO:0000313" key="7">
    <source>
        <dbReference type="EMBL" id="GMF20539.1"/>
    </source>
</evidence>
<evidence type="ECO:0000256" key="4">
    <source>
        <dbReference type="ARBA" id="ARBA00022978"/>
    </source>
</evidence>
<dbReference type="InterPro" id="IPR002200">
    <property type="entry name" value="Elicitin"/>
</dbReference>
<protein>
    <recommendedName>
        <fullName evidence="6">Elicitin</fullName>
    </recommendedName>
</protein>
<accession>A0A9W6WWQ0</accession>
<proteinExistence type="inferred from homology"/>
<sequence length="120" mass="12747">MKTSTVAAIAVSAIAAINAPSRAAAETCARMTLVFKLLPLLSDANTCADETGYTIYPFTGKPTDEQMTAICANPTCTGVLQDAIDNDLPDCTIDFEATQLNVRTELTDYATKCGVYASRK</sequence>
<dbReference type="GO" id="GO:0052040">
    <property type="term" value="P:symbiont-mediated perturbation of host programmed cell death"/>
    <property type="evidence" value="ECO:0007669"/>
    <property type="project" value="UniProtKB-UniRule"/>
</dbReference>
<evidence type="ECO:0000256" key="1">
    <source>
        <dbReference type="ARBA" id="ARBA00004613"/>
    </source>
</evidence>
<dbReference type="SUPFAM" id="SSF48647">
    <property type="entry name" value="Fungal elicitin"/>
    <property type="match status" value="1"/>
</dbReference>
<evidence type="ECO:0000256" key="5">
    <source>
        <dbReference type="ARBA" id="ARBA00023157"/>
    </source>
</evidence>
<keyword evidence="5 6" id="KW-1015">Disulfide bond</keyword>
<comment type="caution">
    <text evidence="7">The sequence shown here is derived from an EMBL/GenBank/DDBJ whole genome shotgun (WGS) entry which is preliminary data.</text>
</comment>
<dbReference type="SMART" id="SM01187">
    <property type="entry name" value="Elicitin"/>
    <property type="match status" value="1"/>
</dbReference>
<keyword evidence="8" id="KW-1185">Reference proteome</keyword>
<dbReference type="AlphaFoldDB" id="A0A9W6WWQ0"/>
<comment type="function">
    <text evidence="6">Induces local and distal defense responses (incompatible hypersensitive reaction) in plants from the solanaceae and cruciferae families. Elicits leaf necrosis and causes the accumulation of pathogenesis-related proteins. Might interact with the lipidic molecules of the plasma membrane.</text>
</comment>
<evidence type="ECO:0000256" key="6">
    <source>
        <dbReference type="RuleBase" id="RU368111"/>
    </source>
</evidence>